<dbReference type="HOGENOM" id="CLU_2185748_0_0_1"/>
<dbReference type="VEuPathDB" id="FungiDB:MYCTH_2309079"/>
<evidence type="ECO:0000256" key="1">
    <source>
        <dbReference type="SAM" id="MobiDB-lite"/>
    </source>
</evidence>
<keyword evidence="3" id="KW-1185">Reference proteome</keyword>
<dbReference type="GeneID" id="11511172"/>
<dbReference type="InParanoid" id="G2QHX8"/>
<proteinExistence type="predicted"/>
<feature type="compositionally biased region" description="Basic and acidic residues" evidence="1">
    <location>
        <begin position="89"/>
        <end position="102"/>
    </location>
</feature>
<evidence type="ECO:0000313" key="2">
    <source>
        <dbReference type="EMBL" id="AEO60167.1"/>
    </source>
</evidence>
<feature type="compositionally biased region" description="Polar residues" evidence="1">
    <location>
        <begin position="26"/>
        <end position="51"/>
    </location>
</feature>
<evidence type="ECO:0000313" key="3">
    <source>
        <dbReference type="Proteomes" id="UP000007322"/>
    </source>
</evidence>
<dbReference type="Proteomes" id="UP000007322">
    <property type="component" value="Chromosome 5"/>
</dbReference>
<sequence>MPSKHSPRAVIFQGSSRRSTYRAPGSTCTTLSSPHSQIISSMDSSNASRSTIEARYRTGSSDTFYVDVKEIKNPRGGPNTVIVQQYRPNPDKDEPRSSDRYSDGYYSKK</sequence>
<gene>
    <name evidence="2" type="ORF">MYCTH_2309079</name>
</gene>
<name>G2QHX8_THET4</name>
<dbReference type="OrthoDB" id="4589383at2759"/>
<accession>G2QHX8</accession>
<feature type="region of interest" description="Disordered" evidence="1">
    <location>
        <begin position="1"/>
        <end position="51"/>
    </location>
</feature>
<dbReference type="AlphaFoldDB" id="G2QHX8"/>
<organism evidence="2 3">
    <name type="scientific">Thermothelomyces thermophilus (strain ATCC 42464 / BCRC 31852 / DSM 1799)</name>
    <name type="common">Sporotrichum thermophile</name>
    <dbReference type="NCBI Taxonomy" id="573729"/>
    <lineage>
        <taxon>Eukaryota</taxon>
        <taxon>Fungi</taxon>
        <taxon>Dikarya</taxon>
        <taxon>Ascomycota</taxon>
        <taxon>Pezizomycotina</taxon>
        <taxon>Sordariomycetes</taxon>
        <taxon>Sordariomycetidae</taxon>
        <taxon>Sordariales</taxon>
        <taxon>Chaetomiaceae</taxon>
        <taxon>Thermothelomyces</taxon>
    </lineage>
</organism>
<protein>
    <submittedName>
        <fullName evidence="2">Uncharacterized protein</fullName>
    </submittedName>
</protein>
<dbReference type="KEGG" id="mtm:MYCTH_2309079"/>
<dbReference type="RefSeq" id="XP_003665412.1">
    <property type="nucleotide sequence ID" value="XM_003665364.1"/>
</dbReference>
<reference evidence="2 3" key="1">
    <citation type="journal article" date="2011" name="Nat. Biotechnol.">
        <title>Comparative genomic analysis of the thermophilic biomass-degrading fungi Myceliophthora thermophila and Thielavia terrestris.</title>
        <authorList>
            <person name="Berka R.M."/>
            <person name="Grigoriev I.V."/>
            <person name="Otillar R."/>
            <person name="Salamov A."/>
            <person name="Grimwood J."/>
            <person name="Reid I."/>
            <person name="Ishmael N."/>
            <person name="John T."/>
            <person name="Darmond C."/>
            <person name="Moisan M.-C."/>
            <person name="Henrissat B."/>
            <person name="Coutinho P.M."/>
            <person name="Lombard V."/>
            <person name="Natvig D.O."/>
            <person name="Lindquist E."/>
            <person name="Schmutz J."/>
            <person name="Lucas S."/>
            <person name="Harris P."/>
            <person name="Powlowski J."/>
            <person name="Bellemare A."/>
            <person name="Taylor D."/>
            <person name="Butler G."/>
            <person name="de Vries R.P."/>
            <person name="Allijn I.E."/>
            <person name="van den Brink J."/>
            <person name="Ushinsky S."/>
            <person name="Storms R."/>
            <person name="Powell A.J."/>
            <person name="Paulsen I.T."/>
            <person name="Elbourne L.D.H."/>
            <person name="Baker S.E."/>
            <person name="Magnuson J."/>
            <person name="LaBoissiere S."/>
            <person name="Clutterbuck A.J."/>
            <person name="Martinez D."/>
            <person name="Wogulis M."/>
            <person name="de Leon A.L."/>
            <person name="Rey M.W."/>
            <person name="Tsang A."/>
        </authorList>
    </citation>
    <scope>NUCLEOTIDE SEQUENCE [LARGE SCALE GENOMIC DNA]</scope>
    <source>
        <strain evidence="3">ATCC 42464 / BCRC 31852 / DSM 1799</strain>
    </source>
</reference>
<dbReference type="EMBL" id="CP003006">
    <property type="protein sequence ID" value="AEO60167.1"/>
    <property type="molecule type" value="Genomic_DNA"/>
</dbReference>
<feature type="region of interest" description="Disordered" evidence="1">
    <location>
        <begin position="70"/>
        <end position="109"/>
    </location>
</feature>
<dbReference type="eggNOG" id="ENOG502TBN3">
    <property type="taxonomic scope" value="Eukaryota"/>
</dbReference>